<proteinExistence type="inferred from homology"/>
<dbReference type="GO" id="GO:0005829">
    <property type="term" value="C:cytosol"/>
    <property type="evidence" value="ECO:0007669"/>
    <property type="project" value="TreeGrafter"/>
</dbReference>
<feature type="binding site" evidence="15">
    <location>
        <position position="252"/>
    </location>
    <ligand>
        <name>Mg(2+)</name>
        <dbReference type="ChEBI" id="CHEBI:18420"/>
    </ligand>
</feature>
<feature type="binding site" evidence="15">
    <location>
        <position position="224"/>
    </location>
    <ligand>
        <name>substrate</name>
    </ligand>
</feature>
<dbReference type="SUPFAM" id="SSF53659">
    <property type="entry name" value="Isocitrate/Isopropylmalate dehydrogenase-like"/>
    <property type="match status" value="1"/>
</dbReference>
<dbReference type="PANTHER" id="PTHR42979:SF1">
    <property type="entry name" value="3-ISOPROPYLMALATE DEHYDROGENASE"/>
    <property type="match status" value="1"/>
</dbReference>
<keyword evidence="10 15" id="KW-0479">Metal-binding</keyword>
<feature type="binding site" evidence="15">
    <location>
        <position position="248"/>
    </location>
    <ligand>
        <name>Mg(2+)</name>
        <dbReference type="ChEBI" id="CHEBI:18420"/>
    </ligand>
</feature>
<dbReference type="FunFam" id="3.40.718.10:FF:000028">
    <property type="entry name" value="3-isopropylmalate dehydrogenase"/>
    <property type="match status" value="1"/>
</dbReference>
<feature type="binding site" evidence="15">
    <location>
        <position position="133"/>
    </location>
    <ligand>
        <name>substrate</name>
    </ligand>
</feature>
<evidence type="ECO:0000256" key="6">
    <source>
        <dbReference type="ARBA" id="ARBA00011738"/>
    </source>
</evidence>
<dbReference type="GO" id="GO:0003862">
    <property type="term" value="F:3-isopropylmalate dehydrogenase activity"/>
    <property type="evidence" value="ECO:0007669"/>
    <property type="project" value="UniProtKB-UniRule"/>
</dbReference>
<dbReference type="NCBIfam" id="TIGR00169">
    <property type="entry name" value="leuB"/>
    <property type="match status" value="1"/>
</dbReference>
<comment type="function">
    <text evidence="15 16">Catalyzes the oxidation of 3-carboxy-2-hydroxy-4-methylpentanoate (3-isopropylmalate) to 3-carboxy-4-methyl-2-oxopentanoate. The product decarboxylates to 4-methyl-2 oxopentanoate.</text>
</comment>
<keyword evidence="14 15" id="KW-0100">Branched-chain amino acid biosynthesis</keyword>
<evidence type="ECO:0000256" key="15">
    <source>
        <dbReference type="HAMAP-Rule" id="MF_01033"/>
    </source>
</evidence>
<evidence type="ECO:0000256" key="5">
    <source>
        <dbReference type="ARBA" id="ARBA00008319"/>
    </source>
</evidence>
<evidence type="ECO:0000256" key="3">
    <source>
        <dbReference type="ARBA" id="ARBA00004496"/>
    </source>
</evidence>
<protein>
    <recommendedName>
        <fullName evidence="15">3-isopropylmalate dehydrogenase</fullName>
        <ecNumber evidence="15">1.1.1.85</ecNumber>
    </recommendedName>
    <alternativeName>
        <fullName evidence="15">3-IPM-DH</fullName>
    </alternativeName>
    <alternativeName>
        <fullName evidence="15">Beta-IPM dehydrogenase</fullName>
        <shortName evidence="15">IMDH</shortName>
    </alternativeName>
</protein>
<comment type="subcellular location">
    <subcellularLocation>
        <location evidence="3 15">Cytoplasm</location>
    </subcellularLocation>
</comment>
<keyword evidence="11 15" id="KW-0460">Magnesium</keyword>
<dbReference type="Gene3D" id="3.40.718.10">
    <property type="entry name" value="Isopropylmalate Dehydrogenase"/>
    <property type="match status" value="1"/>
</dbReference>
<evidence type="ECO:0000259" key="17">
    <source>
        <dbReference type="SMART" id="SM01329"/>
    </source>
</evidence>
<feature type="binding site" evidence="15">
    <location>
        <position position="105"/>
    </location>
    <ligand>
        <name>substrate</name>
    </ligand>
</feature>
<evidence type="ECO:0000313" key="18">
    <source>
        <dbReference type="EMBL" id="VUZ85191.1"/>
    </source>
</evidence>
<dbReference type="SMART" id="SM01329">
    <property type="entry name" value="Iso_dh"/>
    <property type="match status" value="1"/>
</dbReference>
<keyword evidence="12 15" id="KW-0560">Oxidoreductase</keyword>
<comment type="catalytic activity">
    <reaction evidence="1 15 16">
        <text>(2R,3S)-3-isopropylmalate + NAD(+) = 4-methyl-2-oxopentanoate + CO2 + NADH</text>
        <dbReference type="Rhea" id="RHEA:32271"/>
        <dbReference type="ChEBI" id="CHEBI:16526"/>
        <dbReference type="ChEBI" id="CHEBI:17865"/>
        <dbReference type="ChEBI" id="CHEBI:35121"/>
        <dbReference type="ChEBI" id="CHEBI:57540"/>
        <dbReference type="ChEBI" id="CHEBI:57945"/>
        <dbReference type="EC" id="1.1.1.85"/>
    </reaction>
</comment>
<feature type="binding site" evidence="15">
    <location>
        <position position="224"/>
    </location>
    <ligand>
        <name>Mg(2+)</name>
        <dbReference type="ChEBI" id="CHEBI:18420"/>
    </ligand>
</feature>
<evidence type="ECO:0000256" key="2">
    <source>
        <dbReference type="ARBA" id="ARBA00001936"/>
    </source>
</evidence>
<keyword evidence="8 15" id="KW-0963">Cytoplasm</keyword>
<reference evidence="18 19" key="1">
    <citation type="submission" date="2019-07" db="EMBL/GenBank/DDBJ databases">
        <authorList>
            <person name="Cremers G."/>
        </authorList>
    </citation>
    <scope>NUCLEOTIDE SEQUENCE [LARGE SCALE GENOMIC DNA]</scope>
</reference>
<keyword evidence="15" id="KW-0464">Manganese</keyword>
<dbReference type="HAMAP" id="MF_01033">
    <property type="entry name" value="LeuB_type1"/>
    <property type="match status" value="1"/>
</dbReference>
<evidence type="ECO:0000256" key="4">
    <source>
        <dbReference type="ARBA" id="ARBA00004762"/>
    </source>
</evidence>
<keyword evidence="13 15" id="KW-0520">NAD</keyword>
<keyword evidence="19" id="KW-1185">Reference proteome</keyword>
<comment type="cofactor">
    <cofactor evidence="15 16">
        <name>Mg(2+)</name>
        <dbReference type="ChEBI" id="CHEBI:18420"/>
    </cofactor>
    <cofactor evidence="15 16">
        <name>Mn(2+)</name>
        <dbReference type="ChEBI" id="CHEBI:29035"/>
    </cofactor>
    <text evidence="15 16">Binds 1 Mg(2+) or Mn(2+) ion per subunit.</text>
</comment>
<dbReference type="GO" id="GO:0000287">
    <property type="term" value="F:magnesium ion binding"/>
    <property type="evidence" value="ECO:0007669"/>
    <property type="project" value="InterPro"/>
</dbReference>
<feature type="binding site" evidence="15">
    <location>
        <begin position="281"/>
        <end position="293"/>
    </location>
    <ligand>
        <name>NAD(+)</name>
        <dbReference type="ChEBI" id="CHEBI:57540"/>
    </ligand>
</feature>
<dbReference type="GO" id="GO:0051287">
    <property type="term" value="F:NAD binding"/>
    <property type="evidence" value="ECO:0007669"/>
    <property type="project" value="InterPro"/>
</dbReference>
<feature type="binding site" evidence="15">
    <location>
        <begin position="75"/>
        <end position="88"/>
    </location>
    <ligand>
        <name>NAD(+)</name>
        <dbReference type="ChEBI" id="CHEBI:57540"/>
    </ligand>
</feature>
<feature type="binding site" evidence="15">
    <location>
        <position position="95"/>
    </location>
    <ligand>
        <name>substrate</name>
    </ligand>
</feature>
<feature type="site" description="Important for catalysis" evidence="15">
    <location>
        <position position="192"/>
    </location>
</feature>
<dbReference type="InterPro" id="IPR004429">
    <property type="entry name" value="Isopropylmalate_DH"/>
</dbReference>
<feature type="site" description="Important for catalysis" evidence="15">
    <location>
        <position position="140"/>
    </location>
</feature>
<keyword evidence="7 15" id="KW-0432">Leucine biosynthesis</keyword>
<evidence type="ECO:0000256" key="13">
    <source>
        <dbReference type="ARBA" id="ARBA00023027"/>
    </source>
</evidence>
<evidence type="ECO:0000256" key="8">
    <source>
        <dbReference type="ARBA" id="ARBA00022490"/>
    </source>
</evidence>
<keyword evidence="9 15" id="KW-0028">Amino-acid biosynthesis</keyword>
<evidence type="ECO:0000256" key="14">
    <source>
        <dbReference type="ARBA" id="ARBA00023304"/>
    </source>
</evidence>
<dbReference type="PANTHER" id="PTHR42979">
    <property type="entry name" value="3-ISOPROPYLMALATE DEHYDROGENASE"/>
    <property type="match status" value="1"/>
</dbReference>
<gene>
    <name evidence="15" type="primary">leuB</name>
    <name evidence="18" type="ORF">MELA_01567</name>
</gene>
<dbReference type="Proteomes" id="UP000334340">
    <property type="component" value="Unassembled WGS sequence"/>
</dbReference>
<evidence type="ECO:0000256" key="11">
    <source>
        <dbReference type="ARBA" id="ARBA00022842"/>
    </source>
</evidence>
<comment type="cofactor">
    <cofactor evidence="2">
        <name>Mn(2+)</name>
        <dbReference type="ChEBI" id="CHEBI:29035"/>
    </cofactor>
</comment>
<dbReference type="AlphaFoldDB" id="A0A564ZIM1"/>
<dbReference type="UniPathway" id="UPA00048">
    <property type="reaction ID" value="UER00072"/>
</dbReference>
<comment type="similarity">
    <text evidence="5 15">Belongs to the isocitrate and isopropylmalate dehydrogenases family. LeuB type 1 subfamily.</text>
</comment>
<dbReference type="InterPro" id="IPR019818">
    <property type="entry name" value="IsoCit/isopropylmalate_DH_CS"/>
</dbReference>
<evidence type="ECO:0000256" key="1">
    <source>
        <dbReference type="ARBA" id="ARBA00000624"/>
    </source>
</evidence>
<comment type="subunit">
    <text evidence="6 15 16">Homodimer.</text>
</comment>
<feature type="domain" description="Isopropylmalate dehydrogenase-like" evidence="17">
    <location>
        <begin position="3"/>
        <end position="353"/>
    </location>
</feature>
<evidence type="ECO:0000256" key="12">
    <source>
        <dbReference type="ARBA" id="ARBA00023002"/>
    </source>
</evidence>
<evidence type="ECO:0000256" key="10">
    <source>
        <dbReference type="ARBA" id="ARBA00022723"/>
    </source>
</evidence>
<dbReference type="PROSITE" id="PS00470">
    <property type="entry name" value="IDH_IMDH"/>
    <property type="match status" value="1"/>
</dbReference>
<evidence type="ECO:0000256" key="7">
    <source>
        <dbReference type="ARBA" id="ARBA00022430"/>
    </source>
</evidence>
<dbReference type="Pfam" id="PF00180">
    <property type="entry name" value="Iso_dh"/>
    <property type="match status" value="1"/>
</dbReference>
<comment type="pathway">
    <text evidence="4 15 16">Amino-acid biosynthesis; L-leucine biosynthesis; L-leucine from 3-methyl-2-oxobutanoate: step 3/4.</text>
</comment>
<sequence length="361" mass="38851">MARIAVLPGDGVGPEIIREALKVLRQVAALFGLPLQFQEGIVGGIAIDHCGTPLPPETGRLCRAADAILFGAVGGPQWDSLPVDRRPERGLLALRKELGLYANLRPVKLFAPLVDTSPLKREIIEGVDLLVLRELTGGLYFGEPKGIGPAPDGKGERGVDTLSYTTDEIERIARIGFKIAAQRRKRLTSVDKVNVLASSQLWRRVVTETAKEFPGVELDHMLVDNCSMQLIRDPRRFDVVLTENTFGDILSDEAAMLVGSIGMLASASMGDGPGLYEPIHGSAPDIAGQDTVNPLATILSAAMLLRYSLHHEPAAAAIETAVDRVLEAGYRTLDIRQPGHTVLIGTAQMGDLVVEHIVRGC</sequence>
<dbReference type="EMBL" id="CABIKM010000023">
    <property type="protein sequence ID" value="VUZ85191.1"/>
    <property type="molecule type" value="Genomic_DNA"/>
</dbReference>
<accession>A0A564ZIM1</accession>
<dbReference type="EC" id="1.1.1.85" evidence="15"/>
<evidence type="ECO:0000313" key="19">
    <source>
        <dbReference type="Proteomes" id="UP000334340"/>
    </source>
</evidence>
<dbReference type="InterPro" id="IPR024084">
    <property type="entry name" value="IsoPropMal-DH-like_dom"/>
</dbReference>
<dbReference type="GO" id="GO:0009098">
    <property type="term" value="P:L-leucine biosynthetic process"/>
    <property type="evidence" value="ECO:0007669"/>
    <property type="project" value="UniProtKB-UniRule"/>
</dbReference>
<name>A0A564ZIM1_9BACT</name>
<evidence type="ECO:0000256" key="16">
    <source>
        <dbReference type="RuleBase" id="RU004445"/>
    </source>
</evidence>
<evidence type="ECO:0000256" key="9">
    <source>
        <dbReference type="ARBA" id="ARBA00022605"/>
    </source>
</evidence>
<organism evidence="18 19">
    <name type="scientific">Candidatus Methylomirabilis lanthanidiphila</name>
    <dbReference type="NCBI Taxonomy" id="2211376"/>
    <lineage>
        <taxon>Bacteria</taxon>
        <taxon>Candidatus Methylomirabilota</taxon>
        <taxon>Candidatus Methylomirabilia</taxon>
        <taxon>Candidatus Methylomirabilales</taxon>
        <taxon>Candidatus Methylomirabilaceae</taxon>
        <taxon>Candidatus Methylomirabilis</taxon>
    </lineage>
</organism>